<dbReference type="Proteomes" id="UP000265520">
    <property type="component" value="Unassembled WGS sequence"/>
</dbReference>
<evidence type="ECO:0000313" key="2">
    <source>
        <dbReference type="EMBL" id="MCI97307.1"/>
    </source>
</evidence>
<comment type="caution">
    <text evidence="2">The sequence shown here is derived from an EMBL/GenBank/DDBJ whole genome shotgun (WGS) entry which is preliminary data.</text>
</comment>
<organism evidence="2 3">
    <name type="scientific">Trifolium medium</name>
    <dbReference type="NCBI Taxonomy" id="97028"/>
    <lineage>
        <taxon>Eukaryota</taxon>
        <taxon>Viridiplantae</taxon>
        <taxon>Streptophyta</taxon>
        <taxon>Embryophyta</taxon>
        <taxon>Tracheophyta</taxon>
        <taxon>Spermatophyta</taxon>
        <taxon>Magnoliopsida</taxon>
        <taxon>eudicotyledons</taxon>
        <taxon>Gunneridae</taxon>
        <taxon>Pentapetalae</taxon>
        <taxon>rosids</taxon>
        <taxon>fabids</taxon>
        <taxon>Fabales</taxon>
        <taxon>Fabaceae</taxon>
        <taxon>Papilionoideae</taxon>
        <taxon>50 kb inversion clade</taxon>
        <taxon>NPAAA clade</taxon>
        <taxon>Hologalegina</taxon>
        <taxon>IRL clade</taxon>
        <taxon>Trifolieae</taxon>
        <taxon>Trifolium</taxon>
    </lineage>
</organism>
<evidence type="ECO:0000313" key="3">
    <source>
        <dbReference type="Proteomes" id="UP000265520"/>
    </source>
</evidence>
<dbReference type="EMBL" id="LXQA011439724">
    <property type="protein sequence ID" value="MCI97307.1"/>
    <property type="molecule type" value="Genomic_DNA"/>
</dbReference>
<feature type="region of interest" description="Disordered" evidence="1">
    <location>
        <begin position="1"/>
        <end position="62"/>
    </location>
</feature>
<evidence type="ECO:0000256" key="1">
    <source>
        <dbReference type="SAM" id="MobiDB-lite"/>
    </source>
</evidence>
<name>A0A392WA86_9FABA</name>
<keyword evidence="3" id="KW-1185">Reference proteome</keyword>
<sequence length="62" mass="6950">HVESTWSEPEPESGTTNGPLAPNQEISYDSYQFPYEDDELLDGGYESNDEARGITRSNMPPE</sequence>
<proteinExistence type="predicted"/>
<feature type="compositionally biased region" description="Polar residues" evidence="1">
    <location>
        <begin position="1"/>
        <end position="30"/>
    </location>
</feature>
<feature type="non-terminal residue" evidence="2">
    <location>
        <position position="62"/>
    </location>
</feature>
<dbReference type="AlphaFoldDB" id="A0A392WA86"/>
<accession>A0A392WA86</accession>
<reference evidence="2 3" key="1">
    <citation type="journal article" date="2018" name="Front. Plant Sci.">
        <title>Red Clover (Trifolium pratense) and Zigzag Clover (T. medium) - A Picture of Genomic Similarities and Differences.</title>
        <authorList>
            <person name="Dluhosova J."/>
            <person name="Istvanek J."/>
            <person name="Nedelnik J."/>
            <person name="Repkova J."/>
        </authorList>
    </citation>
    <scope>NUCLEOTIDE SEQUENCE [LARGE SCALE GENOMIC DNA]</scope>
    <source>
        <strain evidence="3">cv. 10/8</strain>
        <tissue evidence="2">Leaf</tissue>
    </source>
</reference>
<feature type="non-terminal residue" evidence="2">
    <location>
        <position position="1"/>
    </location>
</feature>
<protein>
    <submittedName>
        <fullName evidence="2">Lateral signaling target protein</fullName>
    </submittedName>
</protein>